<name>A0A369Z5M4_HAEPA</name>
<evidence type="ECO:0000313" key="3">
    <source>
        <dbReference type="Proteomes" id="UP000253910"/>
    </source>
</evidence>
<accession>A0A369Z5M4</accession>
<protein>
    <submittedName>
        <fullName evidence="2">Acyl carrier protein</fullName>
    </submittedName>
</protein>
<comment type="caution">
    <text evidence="2">The sequence shown here is derived from an EMBL/GenBank/DDBJ whole genome shotgun (WGS) entry which is preliminary data.</text>
</comment>
<dbReference type="InterPro" id="IPR036736">
    <property type="entry name" value="ACP-like_sf"/>
</dbReference>
<proteinExistence type="predicted"/>
<evidence type="ECO:0000259" key="1">
    <source>
        <dbReference type="PROSITE" id="PS50075"/>
    </source>
</evidence>
<dbReference type="Proteomes" id="UP000253910">
    <property type="component" value="Unassembled WGS sequence"/>
</dbReference>
<reference evidence="2 3" key="1">
    <citation type="submission" date="2018-05" db="EMBL/GenBank/DDBJ databases">
        <title>Draft Genome Sequences for a Diverse set of 7 Haemophilus Species.</title>
        <authorList>
            <person name="Nichols M."/>
            <person name="Topaz N."/>
            <person name="Wang X."/>
            <person name="Wang X."/>
            <person name="Boxrud D."/>
        </authorList>
    </citation>
    <scope>NUCLEOTIDE SEQUENCE [LARGE SCALE GENOMIC DNA]</scope>
    <source>
        <strain evidence="2 3">C2008001710</strain>
    </source>
</reference>
<evidence type="ECO:0000313" key="2">
    <source>
        <dbReference type="EMBL" id="RDE95569.1"/>
    </source>
</evidence>
<feature type="domain" description="Carrier" evidence="1">
    <location>
        <begin position="540"/>
        <end position="616"/>
    </location>
</feature>
<dbReference type="Gene3D" id="1.10.1200.10">
    <property type="entry name" value="ACP-like"/>
    <property type="match status" value="1"/>
</dbReference>
<dbReference type="PROSITE" id="PS50075">
    <property type="entry name" value="CARRIER"/>
    <property type="match status" value="1"/>
</dbReference>
<dbReference type="Pfam" id="PF00550">
    <property type="entry name" value="PP-binding"/>
    <property type="match status" value="1"/>
</dbReference>
<dbReference type="InterPro" id="IPR009081">
    <property type="entry name" value="PP-bd_ACP"/>
</dbReference>
<gene>
    <name evidence="2" type="ORF">DPV87_02035</name>
</gene>
<dbReference type="SUPFAM" id="SSF47336">
    <property type="entry name" value="ACP-like"/>
    <property type="match status" value="1"/>
</dbReference>
<sequence>MRTMNKLSDLGFAAWVNKRDVGYHSFIYIEFSPSSLNVELFKKCIDEVVDSMDIFLMEISDSGLFEKRLDDTKSVSIDILKLNKESEFHRKDILRGNFLGSEDNQTFDSSFLKIRVVENENKNINVSFLANMAAINPAMLYLFIKNVSSLYSNEFSSLKNKSLSNNINDKQLNSINYNQHLVNVDIPGLAWNFINPNKGKLSNLCLNIDCNIYRKLQNTAILNKLPLSLVIKSIFCFSISLFSPDPKFRLSIPYFKIKSNIDAISDFSIQEIDINSNLSIIENAQCLLDNNYIYLSEQYSGVELLRKLSEISNKREIAPLVYTDLIDYGDLFSGEIKNCLGLPIFSVSRGAGVAIDVQQVIMNNHLYSNWDINTDLIETNAVKPIADIYVRLISYYADNPTAWQLPLYKVKEQLGLYDRPISQESNGDVKIAGNYFTIDRIQSLIQILIPQPVKVIMVSHDNKKNGLILLIRKNNNIVSLTDIRNSIENNFLGQLVFDEILIIDSVIFTHYTESDYLSKYQLEWLKRISESQNEEIIIFFDVIKVISLMMSQILKKTINPKTDKNIDFFSIGGNSLLGVQLIIEINKYFLFTNVSIADLFRLRSVYELSKFLYEKNPKISLQTAQIILQLMAKNING</sequence>
<organism evidence="2 3">
    <name type="scientific">Haemophilus parainfluenzae</name>
    <dbReference type="NCBI Taxonomy" id="729"/>
    <lineage>
        <taxon>Bacteria</taxon>
        <taxon>Pseudomonadati</taxon>
        <taxon>Pseudomonadota</taxon>
        <taxon>Gammaproteobacteria</taxon>
        <taxon>Pasteurellales</taxon>
        <taxon>Pasteurellaceae</taxon>
        <taxon>Haemophilus</taxon>
    </lineage>
</organism>
<dbReference type="EMBL" id="QEPW01000003">
    <property type="protein sequence ID" value="RDE95569.1"/>
    <property type="molecule type" value="Genomic_DNA"/>
</dbReference>
<dbReference type="AlphaFoldDB" id="A0A369Z5M4"/>